<dbReference type="PROSITE" id="PS51257">
    <property type="entry name" value="PROKAR_LIPOPROTEIN"/>
    <property type="match status" value="1"/>
</dbReference>
<comment type="caution">
    <text evidence="2">The sequence shown here is derived from an EMBL/GenBank/DDBJ whole genome shotgun (WGS) entry which is preliminary data.</text>
</comment>
<dbReference type="SUPFAM" id="SSF159501">
    <property type="entry name" value="EreA/ChaN-like"/>
    <property type="match status" value="1"/>
</dbReference>
<evidence type="ECO:0000259" key="1">
    <source>
        <dbReference type="Pfam" id="PF04187"/>
    </source>
</evidence>
<dbReference type="CDD" id="cd14727">
    <property type="entry name" value="ChanN-like"/>
    <property type="match status" value="1"/>
</dbReference>
<keyword evidence="2" id="KW-0449">Lipoprotein</keyword>
<dbReference type="RefSeq" id="WP_066746150.1">
    <property type="nucleotide sequence ID" value="NZ_LXEN01000015.1"/>
</dbReference>
<dbReference type="EMBL" id="LXEN01000015">
    <property type="protein sequence ID" value="OAT37413.1"/>
    <property type="molecule type" value="Genomic_DNA"/>
</dbReference>
<name>A0A198GJZ8_9GAMM</name>
<protein>
    <submittedName>
        <fullName evidence="2">Putative lipoprotein</fullName>
    </submittedName>
</protein>
<accession>A0A198GJZ8</accession>
<dbReference type="AlphaFoldDB" id="A0A198GJZ8"/>
<organism evidence="2 3">
    <name type="scientific">Proteus myxofaciens ATCC 19692</name>
    <dbReference type="NCBI Taxonomy" id="1354337"/>
    <lineage>
        <taxon>Bacteria</taxon>
        <taxon>Pseudomonadati</taxon>
        <taxon>Pseudomonadota</taxon>
        <taxon>Gammaproteobacteria</taxon>
        <taxon>Enterobacterales</taxon>
        <taxon>Morganellaceae</taxon>
        <taxon>Proteus</taxon>
    </lineage>
</organism>
<proteinExistence type="predicted"/>
<dbReference type="Proteomes" id="UP000094023">
    <property type="component" value="Unassembled WGS sequence"/>
</dbReference>
<evidence type="ECO:0000313" key="3">
    <source>
        <dbReference type="Proteomes" id="UP000094023"/>
    </source>
</evidence>
<keyword evidence="3" id="KW-1185">Reference proteome</keyword>
<dbReference type="Pfam" id="PF04187">
    <property type="entry name" value="Cofac_haem_bdg"/>
    <property type="match status" value="1"/>
</dbReference>
<gene>
    <name evidence="2" type="ORF">M983_0370</name>
</gene>
<dbReference type="Gene3D" id="3.40.50.11550">
    <property type="match status" value="1"/>
</dbReference>
<sequence length="290" mass="32396">MFYSISKKIFFISVLALLSACHSSKKSPSQTMDLSAINSAKIIDTQTGKLISADMLLAELATKPRVIIGEKHDNAYHHDIEYWLMTELPKKRPQGAILLEMLTPSQQVLVDNTKKRYSGSEYLRDERLMQTLQWNAGWPWKWYGNLVKEALSADYSLLAANIDRNEITQAYQHPPIIEGEKSTAPFVRQLILETIRVAHGNELDKEQGEKMTAIQQLRDRAMAQHLLAAPQPALLIAGSFHASKVMGVPLHISDLAPNQSVTVVIMAEEGSDITGAHADYLWITPATLSH</sequence>
<dbReference type="Gene3D" id="1.10.8.760">
    <property type="entry name" value="Haem-binding uptake, Tiki superfamily, ChaN, domain 2"/>
    <property type="match status" value="1"/>
</dbReference>
<dbReference type="PIRSF" id="PIRSF020419">
    <property type="entry name" value="Fe_uptake_reg_CjrA_prd"/>
    <property type="match status" value="1"/>
</dbReference>
<dbReference type="OrthoDB" id="9795827at2"/>
<evidence type="ECO:0000313" key="2">
    <source>
        <dbReference type="EMBL" id="OAT37413.1"/>
    </source>
</evidence>
<feature type="domain" description="Haem-binding uptake Tiki superfamily ChaN" evidence="1">
    <location>
        <begin position="56"/>
        <end position="252"/>
    </location>
</feature>
<dbReference type="STRING" id="1354337.M983_0370"/>
<reference evidence="2 3" key="1">
    <citation type="submission" date="2016-04" db="EMBL/GenBank/DDBJ databases">
        <title>ATOL: Assembling a taxonomically balanced genome-scale reconstruction of the evolutionary history of the Enterobacteriaceae.</title>
        <authorList>
            <person name="Plunkett G.III."/>
            <person name="Neeno-Eckwall E.C."/>
            <person name="Glasner J.D."/>
            <person name="Perna N.T."/>
        </authorList>
    </citation>
    <scope>NUCLEOTIDE SEQUENCE [LARGE SCALE GENOMIC DNA]</scope>
    <source>
        <strain evidence="2 3">ATCC 19692</strain>
    </source>
</reference>
<dbReference type="InterPro" id="IPR007314">
    <property type="entry name" value="Cofac_haem-bd_dom"/>
</dbReference>
<dbReference type="PATRIC" id="fig|1354337.4.peg.377"/>
<dbReference type="InterPro" id="IPR016773">
    <property type="entry name" value="Fe3_uptake_reg_CjrA_prd"/>
</dbReference>